<evidence type="ECO:0000256" key="2">
    <source>
        <dbReference type="SAM" id="Phobius"/>
    </source>
</evidence>
<evidence type="ECO:0000256" key="1">
    <source>
        <dbReference type="SAM" id="MobiDB-lite"/>
    </source>
</evidence>
<evidence type="ECO:0000313" key="3">
    <source>
        <dbReference type="EMBL" id="KAG0546427.1"/>
    </source>
</evidence>
<reference evidence="3" key="1">
    <citation type="journal article" date="2019" name="BMC Genomics">
        <title>A new reference genome for Sorghum bicolor reveals high levels of sequence similarity between sweet and grain genotypes: implications for the genetics of sugar metabolism.</title>
        <authorList>
            <person name="Cooper E.A."/>
            <person name="Brenton Z.W."/>
            <person name="Flinn B.S."/>
            <person name="Jenkins J."/>
            <person name="Shu S."/>
            <person name="Flowers D."/>
            <person name="Luo F."/>
            <person name="Wang Y."/>
            <person name="Xia P."/>
            <person name="Barry K."/>
            <person name="Daum C."/>
            <person name="Lipzen A."/>
            <person name="Yoshinaga Y."/>
            <person name="Schmutz J."/>
            <person name="Saski C."/>
            <person name="Vermerris W."/>
            <person name="Kresovich S."/>
        </authorList>
    </citation>
    <scope>NUCLEOTIDE SEQUENCE</scope>
</reference>
<name>A0A921RW87_SORBI</name>
<proteinExistence type="predicted"/>
<comment type="caution">
    <text evidence="3">The sequence shown here is derived from an EMBL/GenBank/DDBJ whole genome shotgun (WGS) entry which is preliminary data.</text>
</comment>
<dbReference type="AlphaFoldDB" id="A0A921RW87"/>
<organism evidence="3 4">
    <name type="scientific">Sorghum bicolor</name>
    <name type="common">Sorghum</name>
    <name type="synonym">Sorghum vulgare</name>
    <dbReference type="NCBI Taxonomy" id="4558"/>
    <lineage>
        <taxon>Eukaryota</taxon>
        <taxon>Viridiplantae</taxon>
        <taxon>Streptophyta</taxon>
        <taxon>Embryophyta</taxon>
        <taxon>Tracheophyta</taxon>
        <taxon>Spermatophyta</taxon>
        <taxon>Magnoliopsida</taxon>
        <taxon>Liliopsida</taxon>
        <taxon>Poales</taxon>
        <taxon>Poaceae</taxon>
        <taxon>PACMAD clade</taxon>
        <taxon>Panicoideae</taxon>
        <taxon>Andropogonodae</taxon>
        <taxon>Andropogoneae</taxon>
        <taxon>Sorghinae</taxon>
        <taxon>Sorghum</taxon>
    </lineage>
</organism>
<evidence type="ECO:0000313" key="4">
    <source>
        <dbReference type="Proteomes" id="UP000807115"/>
    </source>
</evidence>
<keyword evidence="2" id="KW-0812">Transmembrane</keyword>
<dbReference type="Proteomes" id="UP000807115">
    <property type="component" value="Chromosome 2"/>
</dbReference>
<accession>A0A921RW87</accession>
<keyword evidence="2" id="KW-0472">Membrane</keyword>
<feature type="compositionally biased region" description="Basic and acidic residues" evidence="1">
    <location>
        <begin position="36"/>
        <end position="47"/>
    </location>
</feature>
<feature type="region of interest" description="Disordered" evidence="1">
    <location>
        <begin position="1"/>
        <end position="47"/>
    </location>
</feature>
<reference evidence="3" key="2">
    <citation type="submission" date="2020-10" db="EMBL/GenBank/DDBJ databases">
        <authorList>
            <person name="Cooper E.A."/>
            <person name="Brenton Z.W."/>
            <person name="Flinn B.S."/>
            <person name="Jenkins J."/>
            <person name="Shu S."/>
            <person name="Flowers D."/>
            <person name="Luo F."/>
            <person name="Wang Y."/>
            <person name="Xia P."/>
            <person name="Barry K."/>
            <person name="Daum C."/>
            <person name="Lipzen A."/>
            <person name="Yoshinaga Y."/>
            <person name="Schmutz J."/>
            <person name="Saski C."/>
            <person name="Vermerris W."/>
            <person name="Kresovich S."/>
        </authorList>
    </citation>
    <scope>NUCLEOTIDE SEQUENCE</scope>
</reference>
<protein>
    <submittedName>
        <fullName evidence="3">Uncharacterized protein</fullName>
    </submittedName>
</protein>
<gene>
    <name evidence="3" type="ORF">BDA96_02G446400</name>
</gene>
<dbReference type="EMBL" id="CM027681">
    <property type="protein sequence ID" value="KAG0546427.1"/>
    <property type="molecule type" value="Genomic_DNA"/>
</dbReference>
<sequence>MAGRGRLPCSLQRSTQSGPTASAGSSWRAHWRSHGSRGEWRGKQGEREKERDCIGTLVFFPFSLVVVSISRMSIILGHRVYTLPIYSKK</sequence>
<feature type="transmembrane region" description="Helical" evidence="2">
    <location>
        <begin position="53"/>
        <end position="76"/>
    </location>
</feature>
<feature type="compositionally biased region" description="Polar residues" evidence="1">
    <location>
        <begin position="11"/>
        <end position="25"/>
    </location>
</feature>
<keyword evidence="2" id="KW-1133">Transmembrane helix</keyword>